<accession>A0A6V8K620</accession>
<name>A0A6V8K620_9ACTN</name>
<reference evidence="2 3" key="1">
    <citation type="submission" date="2020-03" db="EMBL/GenBank/DDBJ databases">
        <title>Whole genome shotgun sequence of Phytohabitans houttuyneae NBRC 108639.</title>
        <authorList>
            <person name="Komaki H."/>
            <person name="Tamura T."/>
        </authorList>
    </citation>
    <scope>NUCLEOTIDE SEQUENCE [LARGE SCALE GENOMIC DNA]</scope>
    <source>
        <strain evidence="2 3">NBRC 108639</strain>
    </source>
</reference>
<comment type="caution">
    <text evidence="2">The sequence shown here is derived from an EMBL/GenBank/DDBJ whole genome shotgun (WGS) entry which is preliminary data.</text>
</comment>
<organism evidence="2 3">
    <name type="scientific">Phytohabitans houttuyneae</name>
    <dbReference type="NCBI Taxonomy" id="1076126"/>
    <lineage>
        <taxon>Bacteria</taxon>
        <taxon>Bacillati</taxon>
        <taxon>Actinomycetota</taxon>
        <taxon>Actinomycetes</taxon>
        <taxon>Micromonosporales</taxon>
        <taxon>Micromonosporaceae</taxon>
    </lineage>
</organism>
<feature type="compositionally biased region" description="Basic and acidic residues" evidence="1">
    <location>
        <begin position="88"/>
        <end position="103"/>
    </location>
</feature>
<feature type="compositionally biased region" description="Low complexity" evidence="1">
    <location>
        <begin position="23"/>
        <end position="43"/>
    </location>
</feature>
<dbReference type="EMBL" id="BLPF01000001">
    <property type="protein sequence ID" value="GFJ76255.1"/>
    <property type="molecule type" value="Genomic_DNA"/>
</dbReference>
<dbReference type="AlphaFoldDB" id="A0A6V8K620"/>
<protein>
    <submittedName>
        <fullName evidence="2">Uncharacterized protein</fullName>
    </submittedName>
</protein>
<evidence type="ECO:0000313" key="3">
    <source>
        <dbReference type="Proteomes" id="UP000482800"/>
    </source>
</evidence>
<feature type="region of interest" description="Disordered" evidence="1">
    <location>
        <begin position="1"/>
        <end position="145"/>
    </location>
</feature>
<sequence>MAWPLGSGRAGWVPGGHEHSDRATGTARATAAGSTTTAAVTRRAAARPRTRPVPGAANARTVAHRSDRPRAPAVPRGTGEGTGVTEAGSRDYEDVEKAARELGAKPPGEPVVRPIEESERTAAAVDDEAPVPDLAPEVTGDSRAD</sequence>
<gene>
    <name evidence="2" type="ORF">Phou_004350</name>
</gene>
<reference evidence="2 3" key="2">
    <citation type="submission" date="2020-03" db="EMBL/GenBank/DDBJ databases">
        <authorList>
            <person name="Ichikawa N."/>
            <person name="Kimura A."/>
            <person name="Kitahashi Y."/>
            <person name="Uohara A."/>
        </authorList>
    </citation>
    <scope>NUCLEOTIDE SEQUENCE [LARGE SCALE GENOMIC DNA]</scope>
    <source>
        <strain evidence="2 3">NBRC 108639</strain>
    </source>
</reference>
<evidence type="ECO:0000313" key="2">
    <source>
        <dbReference type="EMBL" id="GFJ76255.1"/>
    </source>
</evidence>
<dbReference type="Proteomes" id="UP000482800">
    <property type="component" value="Unassembled WGS sequence"/>
</dbReference>
<proteinExistence type="predicted"/>
<evidence type="ECO:0000256" key="1">
    <source>
        <dbReference type="SAM" id="MobiDB-lite"/>
    </source>
</evidence>
<keyword evidence="3" id="KW-1185">Reference proteome</keyword>